<evidence type="ECO:0000313" key="4">
    <source>
        <dbReference type="Proteomes" id="UP000321787"/>
    </source>
</evidence>
<keyword evidence="1" id="KW-0560">Oxidoreductase</keyword>
<dbReference type="Gene3D" id="3.20.20.100">
    <property type="entry name" value="NADP-dependent oxidoreductase domain"/>
    <property type="match status" value="1"/>
</dbReference>
<dbReference type="CDD" id="cd19094">
    <property type="entry name" value="AKR_Tas-like"/>
    <property type="match status" value="1"/>
</dbReference>
<dbReference type="PANTHER" id="PTHR43364">
    <property type="entry name" value="NADH-SPECIFIC METHYLGLYOXAL REDUCTASE-RELATED"/>
    <property type="match status" value="1"/>
</dbReference>
<evidence type="ECO:0000259" key="2">
    <source>
        <dbReference type="Pfam" id="PF00248"/>
    </source>
</evidence>
<dbReference type="InterPro" id="IPR036812">
    <property type="entry name" value="NAD(P)_OxRdtase_dom_sf"/>
</dbReference>
<dbReference type="RefSeq" id="WP_146860901.1">
    <property type="nucleotide sequence ID" value="NZ_BJTZ01000001.1"/>
</dbReference>
<proteinExistence type="predicted"/>
<dbReference type="SUPFAM" id="SSF51430">
    <property type="entry name" value="NAD(P)-linked oxidoreductase"/>
    <property type="match status" value="1"/>
</dbReference>
<accession>A0A510UCB3</accession>
<dbReference type="AlphaFoldDB" id="A0A510UCB3"/>
<feature type="domain" description="NADP-dependent oxidoreductase" evidence="2">
    <location>
        <begin position="15"/>
        <end position="340"/>
    </location>
</feature>
<dbReference type="Pfam" id="PF00248">
    <property type="entry name" value="Aldo_ket_red"/>
    <property type="match status" value="1"/>
</dbReference>
<evidence type="ECO:0000313" key="3">
    <source>
        <dbReference type="EMBL" id="GEK12218.1"/>
    </source>
</evidence>
<sequence length="350" mass="39135">MEYSTLGSSNLSVSRICLGSMTWGKQNTQEDANQQIDYALSQGINFIDTAEMYAVPPSPDTYGKTETIIGNWLAANPERRKEIILASKIAGPGLPWVRDGGAITGEAVIAAVDASLARLQTDYIDLYQLHWPNRTSPHFGKHFPNQFKFSEFDAKKEEADMLEILQALDTCVKAGKIHHIGLSDDTPWGINTYLKLSEKYDLPRMVSIQNEFRLLHAKDWPYLIENCIHENVAYLPWSPLAGGMLSGKYLDGKMPEGSRWTFSQRNGIFRDTPAANEAVRAYMNVAEKHGYTPCQLALAWCDQVDGVTSTIIGATSLEQLKEDIEAFSKPLSDEAISDINTVFRQYPMPF</sequence>
<dbReference type="EMBL" id="BJTZ01000001">
    <property type="protein sequence ID" value="GEK12218.1"/>
    <property type="molecule type" value="Genomic_DNA"/>
</dbReference>
<dbReference type="Proteomes" id="UP000321787">
    <property type="component" value="Unassembled WGS sequence"/>
</dbReference>
<protein>
    <submittedName>
        <fullName evidence="3">Aldo/keto reductase</fullName>
    </submittedName>
</protein>
<evidence type="ECO:0000256" key="1">
    <source>
        <dbReference type="ARBA" id="ARBA00023002"/>
    </source>
</evidence>
<name>A0A510UCB3_ALIFS</name>
<dbReference type="PANTHER" id="PTHR43364:SF4">
    <property type="entry name" value="NAD(P)-LINKED OXIDOREDUCTASE SUPERFAMILY PROTEIN"/>
    <property type="match status" value="1"/>
</dbReference>
<gene>
    <name evidence="3" type="primary">tas</name>
    <name evidence="3" type="ORF">AFI02nite_02540</name>
</gene>
<organism evidence="3 4">
    <name type="scientific">Aliivibrio fischeri</name>
    <name type="common">Vibrio fischeri</name>
    <dbReference type="NCBI Taxonomy" id="668"/>
    <lineage>
        <taxon>Bacteria</taxon>
        <taxon>Pseudomonadati</taxon>
        <taxon>Pseudomonadota</taxon>
        <taxon>Gammaproteobacteria</taxon>
        <taxon>Vibrionales</taxon>
        <taxon>Vibrionaceae</taxon>
        <taxon>Aliivibrio</taxon>
    </lineage>
</organism>
<comment type="caution">
    <text evidence="3">The sequence shown here is derived from an EMBL/GenBank/DDBJ whole genome shotgun (WGS) entry which is preliminary data.</text>
</comment>
<dbReference type="InterPro" id="IPR050523">
    <property type="entry name" value="AKR_Detox_Biosynth"/>
</dbReference>
<dbReference type="InterPro" id="IPR023210">
    <property type="entry name" value="NADP_OxRdtase_dom"/>
</dbReference>
<reference evidence="3 4" key="1">
    <citation type="submission" date="2019-07" db="EMBL/GenBank/DDBJ databases">
        <title>Whole genome shotgun sequence of Aliivibrio fischeri NBRC 101058.</title>
        <authorList>
            <person name="Hosoyama A."/>
            <person name="Uohara A."/>
            <person name="Ohji S."/>
            <person name="Ichikawa N."/>
        </authorList>
    </citation>
    <scope>NUCLEOTIDE SEQUENCE [LARGE SCALE GENOMIC DNA]</scope>
    <source>
        <strain evidence="3 4">NBRC 101058</strain>
    </source>
</reference>
<dbReference type="GO" id="GO:0016491">
    <property type="term" value="F:oxidoreductase activity"/>
    <property type="evidence" value="ECO:0007669"/>
    <property type="project" value="UniProtKB-KW"/>
</dbReference>